<protein>
    <submittedName>
        <fullName evidence="2">Unnamed protein product</fullName>
    </submittedName>
</protein>
<dbReference type="EMBL" id="BSXT01000180">
    <property type="protein sequence ID" value="GMF19985.1"/>
    <property type="molecule type" value="Genomic_DNA"/>
</dbReference>
<evidence type="ECO:0000313" key="2">
    <source>
        <dbReference type="EMBL" id="GMF19985.1"/>
    </source>
</evidence>
<dbReference type="PANTHER" id="PTHR37984:SF5">
    <property type="entry name" value="PROTEIN NYNRIN-LIKE"/>
    <property type="match status" value="1"/>
</dbReference>
<dbReference type="Proteomes" id="UP001165121">
    <property type="component" value="Unassembled WGS sequence"/>
</dbReference>
<evidence type="ECO:0000259" key="1">
    <source>
        <dbReference type="PROSITE" id="PS50994"/>
    </source>
</evidence>
<name>A0A9W6TQ73_9STRA</name>
<dbReference type="SUPFAM" id="SSF53098">
    <property type="entry name" value="Ribonuclease H-like"/>
    <property type="match status" value="1"/>
</dbReference>
<dbReference type="InterPro" id="IPR001584">
    <property type="entry name" value="Integrase_cat-core"/>
</dbReference>
<reference evidence="2" key="1">
    <citation type="submission" date="2023-04" db="EMBL/GenBank/DDBJ databases">
        <title>Phytophthora fragariaefolia NBRC 109709.</title>
        <authorList>
            <person name="Ichikawa N."/>
            <person name="Sato H."/>
            <person name="Tonouchi N."/>
        </authorList>
    </citation>
    <scope>NUCLEOTIDE SEQUENCE</scope>
    <source>
        <strain evidence="2">NBRC 109709</strain>
    </source>
</reference>
<gene>
    <name evidence="2" type="ORF">Pfra01_000224400</name>
</gene>
<proteinExistence type="predicted"/>
<dbReference type="OrthoDB" id="167591at2759"/>
<organism evidence="2 3">
    <name type="scientific">Phytophthora fragariaefolia</name>
    <dbReference type="NCBI Taxonomy" id="1490495"/>
    <lineage>
        <taxon>Eukaryota</taxon>
        <taxon>Sar</taxon>
        <taxon>Stramenopiles</taxon>
        <taxon>Oomycota</taxon>
        <taxon>Peronosporomycetes</taxon>
        <taxon>Peronosporales</taxon>
        <taxon>Peronosporaceae</taxon>
        <taxon>Phytophthora</taxon>
    </lineage>
</organism>
<accession>A0A9W6TQ73</accession>
<dbReference type="InterPro" id="IPR012337">
    <property type="entry name" value="RNaseH-like_sf"/>
</dbReference>
<dbReference type="GO" id="GO:0015074">
    <property type="term" value="P:DNA integration"/>
    <property type="evidence" value="ECO:0007669"/>
    <property type="project" value="InterPro"/>
</dbReference>
<dbReference type="InterPro" id="IPR036397">
    <property type="entry name" value="RNaseH_sf"/>
</dbReference>
<dbReference type="Pfam" id="PF00665">
    <property type="entry name" value="rve"/>
    <property type="match status" value="1"/>
</dbReference>
<evidence type="ECO:0000313" key="3">
    <source>
        <dbReference type="Proteomes" id="UP001165121"/>
    </source>
</evidence>
<keyword evidence="3" id="KW-1185">Reference proteome</keyword>
<dbReference type="Gene3D" id="3.30.420.10">
    <property type="entry name" value="Ribonuclease H-like superfamily/Ribonuclease H"/>
    <property type="match status" value="1"/>
</dbReference>
<dbReference type="AlphaFoldDB" id="A0A9W6TQ73"/>
<dbReference type="PROSITE" id="PS50994">
    <property type="entry name" value="INTEGRASE"/>
    <property type="match status" value="1"/>
</dbReference>
<sequence length="336" mass="37388">MVSTALSPVEFSGEEMADVSAGYIALHDLSDGYLYTPVQDAEIATSVVQMQHASSLGWTSNLKEGFIKAYRTDPGFRDNDETLCSEIVAQSSKDERLLSKFMIPVLPRTQEFVHSNAKKNGKLIPIPIPKECGEVVSMDFVTGLPESDGYDAIMTVVDKMSKLPNYWHVHTTNDAEEIAHYFFDNVVRHHGVPAVIISDRDPKFTSRFWKSLAQVMGVQLNTTTSYRAQADGQTERQNLVLEDALRCVVSYHGDDWAAKLGTIEYDHATLVSASRGLSPFEVDTGRKERNPFGTFPSLSTTVQVQQGLSEHADRFKDERDKIIGKAKEHLLKAQAS</sequence>
<comment type="caution">
    <text evidence="2">The sequence shown here is derived from an EMBL/GenBank/DDBJ whole genome shotgun (WGS) entry which is preliminary data.</text>
</comment>
<dbReference type="GO" id="GO:0003676">
    <property type="term" value="F:nucleic acid binding"/>
    <property type="evidence" value="ECO:0007669"/>
    <property type="project" value="InterPro"/>
</dbReference>
<dbReference type="PANTHER" id="PTHR37984">
    <property type="entry name" value="PROTEIN CBG26694"/>
    <property type="match status" value="1"/>
</dbReference>
<feature type="domain" description="Integrase catalytic" evidence="1">
    <location>
        <begin position="125"/>
        <end position="287"/>
    </location>
</feature>
<dbReference type="InterPro" id="IPR050951">
    <property type="entry name" value="Retrovirus_Pol_polyprotein"/>
</dbReference>